<accession>A0AAE9I3Q4</accession>
<dbReference type="Proteomes" id="UP000318943">
    <property type="component" value="Unassembled WGS sequence"/>
</dbReference>
<evidence type="ECO:0000313" key="2">
    <source>
        <dbReference type="EMBL" id="TSP14247.1"/>
    </source>
</evidence>
<evidence type="ECO:0000313" key="5">
    <source>
        <dbReference type="Proteomes" id="UP001056132"/>
    </source>
</evidence>
<dbReference type="EMBL" id="VCIZ01000001">
    <property type="protein sequence ID" value="TSP14247.1"/>
    <property type="molecule type" value="Genomic_DNA"/>
</dbReference>
<reference evidence="3" key="2">
    <citation type="journal article" date="2022" name="Microbiol. Resour. Announc.">
        <title>Genome Sequence of Cupriavidus campinensis Strain G5, a Member of a Bacterial Consortium Capable of Polyethylene Degradation.</title>
        <authorList>
            <person name="Schneider B."/>
            <person name="Pfeiffer F."/>
            <person name="Dyall-Smith M."/>
            <person name="Kunte H.J."/>
        </authorList>
    </citation>
    <scope>NUCLEOTIDE SEQUENCE</scope>
    <source>
        <strain evidence="3">G5</strain>
    </source>
</reference>
<sequence>MTLEIRQMVIRSEVGAPRNGAAGQPASAPSGEQRGAASCCDEDEAASDRHRAERAQLRQLRLQLARLRER</sequence>
<reference evidence="3" key="3">
    <citation type="submission" date="2022-05" db="EMBL/GenBank/DDBJ databases">
        <authorList>
            <person name="Kunte H.-J."/>
        </authorList>
    </citation>
    <scope>NUCLEOTIDE SEQUENCE</scope>
    <source>
        <strain evidence="3">G5</strain>
    </source>
</reference>
<evidence type="ECO:0000256" key="1">
    <source>
        <dbReference type="SAM" id="MobiDB-lite"/>
    </source>
</evidence>
<feature type="compositionally biased region" description="Low complexity" evidence="1">
    <location>
        <begin position="20"/>
        <end position="31"/>
    </location>
</feature>
<keyword evidence="4" id="KW-1185">Reference proteome</keyword>
<dbReference type="AlphaFoldDB" id="A0AAE9I3Q4"/>
<dbReference type="KEGG" id="ccam:M5D45_07945"/>
<dbReference type="EMBL" id="CP097330">
    <property type="protein sequence ID" value="URF05716.1"/>
    <property type="molecule type" value="Genomic_DNA"/>
</dbReference>
<evidence type="ECO:0000313" key="4">
    <source>
        <dbReference type="Proteomes" id="UP000318943"/>
    </source>
</evidence>
<dbReference type="Proteomes" id="UP001056132">
    <property type="component" value="Chromosome 1"/>
</dbReference>
<organism evidence="3 5">
    <name type="scientific">Cupriavidus campinensis</name>
    <dbReference type="NCBI Taxonomy" id="151783"/>
    <lineage>
        <taxon>Bacteria</taxon>
        <taxon>Pseudomonadati</taxon>
        <taxon>Pseudomonadota</taxon>
        <taxon>Betaproteobacteria</taxon>
        <taxon>Burkholderiales</taxon>
        <taxon>Burkholderiaceae</taxon>
        <taxon>Cupriavidus</taxon>
    </lineage>
</organism>
<feature type="region of interest" description="Disordered" evidence="1">
    <location>
        <begin position="1"/>
        <end position="52"/>
    </location>
</feature>
<evidence type="ECO:0000313" key="3">
    <source>
        <dbReference type="EMBL" id="URF05716.1"/>
    </source>
</evidence>
<gene>
    <name evidence="2" type="ORF">FGG12_00865</name>
    <name evidence="3" type="ORF">M5D45_07945</name>
</gene>
<reference evidence="2 4" key="1">
    <citation type="submission" date="2019-05" db="EMBL/GenBank/DDBJ databases">
        <title>Whole genome sequence analysis of Cupriavidus campinensis S14E4C strain.</title>
        <authorList>
            <person name="Abbaszade G."/>
            <person name="Szabo A."/>
            <person name="Toumi M."/>
            <person name="Toth E."/>
        </authorList>
    </citation>
    <scope>NUCLEOTIDE SEQUENCE [LARGE SCALE GENOMIC DNA]</scope>
    <source>
        <strain evidence="2 4">S14E4C</strain>
    </source>
</reference>
<dbReference type="RefSeq" id="WP_144195264.1">
    <property type="nucleotide sequence ID" value="NZ_CAJPVH010000076.1"/>
</dbReference>
<name>A0AAE9I3Q4_9BURK</name>
<proteinExistence type="predicted"/>
<protein>
    <submittedName>
        <fullName evidence="3">DUF5908 family protein</fullName>
    </submittedName>
</protein>